<dbReference type="InterPro" id="IPR055065">
    <property type="entry name" value="OB_MCM10"/>
</dbReference>
<dbReference type="SMART" id="SM01280">
    <property type="entry name" value="Mcm10"/>
    <property type="match status" value="1"/>
</dbReference>
<keyword evidence="5" id="KW-0479">Metal-binding</keyword>
<dbReference type="Pfam" id="PF09332">
    <property type="entry name" value="Mcm10"/>
    <property type="match status" value="1"/>
</dbReference>
<keyword evidence="10" id="KW-0238">DNA-binding</keyword>
<feature type="compositionally biased region" description="Polar residues" evidence="12">
    <location>
        <begin position="513"/>
        <end position="534"/>
    </location>
</feature>
<dbReference type="GO" id="GO:0003688">
    <property type="term" value="F:DNA replication origin binding"/>
    <property type="evidence" value="ECO:0007669"/>
    <property type="project" value="TreeGrafter"/>
</dbReference>
<keyword evidence="4" id="KW-0235">DNA replication</keyword>
<evidence type="ECO:0000256" key="4">
    <source>
        <dbReference type="ARBA" id="ARBA00022705"/>
    </source>
</evidence>
<evidence type="ECO:0000256" key="10">
    <source>
        <dbReference type="ARBA" id="ARBA00023125"/>
    </source>
</evidence>
<dbReference type="Pfam" id="PF09329">
    <property type="entry name" value="zf-primase"/>
    <property type="match status" value="1"/>
</dbReference>
<feature type="compositionally biased region" description="Polar residues" evidence="12">
    <location>
        <begin position="71"/>
        <end position="87"/>
    </location>
</feature>
<dbReference type="PANTHER" id="PTHR13454:SF11">
    <property type="entry name" value="PROTEIN MCM10 HOMOLOG"/>
    <property type="match status" value="1"/>
</dbReference>
<evidence type="ECO:0000256" key="5">
    <source>
        <dbReference type="ARBA" id="ARBA00022723"/>
    </source>
</evidence>
<feature type="region of interest" description="Disordered" evidence="12">
    <location>
        <begin position="513"/>
        <end position="552"/>
    </location>
</feature>
<evidence type="ECO:0000313" key="14">
    <source>
        <dbReference type="Ensembl" id="ENSMCSP00000006716.1"/>
    </source>
</evidence>
<reference evidence="14" key="1">
    <citation type="submission" date="2025-08" db="UniProtKB">
        <authorList>
            <consortium name="Ensembl"/>
        </authorList>
    </citation>
    <scope>IDENTIFICATION</scope>
</reference>
<dbReference type="Ensembl" id="ENSMCST00000006878.1">
    <property type="protein sequence ID" value="ENSMCSP00000006716.1"/>
    <property type="gene ID" value="ENSMCSG00000004820.1"/>
</dbReference>
<sequence length="785" mass="88057">ASYTEEVDAEDSLIDEQKENLATLFGDVDDLLEEEEAENAVPTSAPSQAKEKTNEELQAELRKLQEQMKTLQEQLQKTALGQQSSSGPEKKTPGKSPCPPLKERKVQKLQESPCFSAQLGNPLPPAKRGIQKSKASSIPPPQQVLSLAFQPLKSAVGNTPSKVTREKTSHVPACSSATTQPVCVETFSGLRLRKPRVSSAEMDRKMANRKLIRLSQLKSKLATENLEEIDWVTFGVIVKKVTPQSANNGRTFSIWRLNDLRDLNECVSLFLFGEVHKQHWKTDQGTVIGLLNANPMKPKEGSDEVCLSIDHPQKILLMGEALDMGTCKARKKNGDPCTQIVNLHDCEYCQYHIQTQYKKLSSKRADLQSTFSGGRIPKSRKNPTLKERLCQDGFYYGGVSSAAYAASVAAAAVPKRKIQTTLSNLVVRGADAIVQETKQKIGNQLPKSMQCSEEFRELLAQPTFGARNLSKHWTKAGIQGADFQPISASALLKQQKQKLLEARKRRSEEIQRFLQNTSKVSTPAPSSSRQTSLHSPVPGAEFPKAAKMSTPQRPKLGTGFSEGEDILFFDKSPPPRPKLDSLAEAKKLAAIQRLRAKGQILPKTDPNSVKRKRTDVEDVLEIVERVEKNVAHLFFSLEMDELEPAQKKRREQLAYLESEEFQKILKAKSKYTDVLKEAEAELQEKYFQPLVKKEELEEKMRNIKAVKCRVVTCKTCNYTYFKPLETCVQDNHDYLWHDAIKRFFKCPCGSRAISLDRLPKKPCSTCGLFKWERDGMLKVSVSQQV</sequence>
<evidence type="ECO:0000256" key="9">
    <source>
        <dbReference type="ARBA" id="ARBA00023054"/>
    </source>
</evidence>
<dbReference type="InterPro" id="IPR056791">
    <property type="entry name" value="Znf_Mcm10_C"/>
</dbReference>
<dbReference type="Proteomes" id="UP000694560">
    <property type="component" value="Unplaced"/>
</dbReference>
<keyword evidence="9" id="KW-0175">Coiled coil</keyword>
<dbReference type="FunFam" id="2.40.50.140:FF:000167">
    <property type="entry name" value="Minichromosome maintenance 10 replication initiation factor"/>
    <property type="match status" value="1"/>
</dbReference>
<evidence type="ECO:0000313" key="15">
    <source>
        <dbReference type="Proteomes" id="UP000694560"/>
    </source>
</evidence>
<dbReference type="Gene3D" id="2.40.50.140">
    <property type="entry name" value="Nucleic acid-binding proteins"/>
    <property type="match status" value="1"/>
</dbReference>
<name>A0A8C5TF58_9PASS</name>
<keyword evidence="15" id="KW-1185">Reference proteome</keyword>
<dbReference type="Pfam" id="PF24863">
    <property type="entry name" value="zf-CCCH_Mcm10"/>
    <property type="match status" value="1"/>
</dbReference>
<dbReference type="GO" id="GO:0006974">
    <property type="term" value="P:DNA damage response"/>
    <property type="evidence" value="ECO:0007669"/>
    <property type="project" value="UniProtKB-KW"/>
</dbReference>
<keyword evidence="11" id="KW-0539">Nucleus</keyword>
<evidence type="ECO:0000256" key="6">
    <source>
        <dbReference type="ARBA" id="ARBA00022763"/>
    </source>
</evidence>
<keyword evidence="6" id="KW-0227">DNA damage</keyword>
<evidence type="ECO:0000256" key="3">
    <source>
        <dbReference type="ARBA" id="ARBA00017770"/>
    </source>
</evidence>
<dbReference type="GO" id="GO:0043596">
    <property type="term" value="C:nuclear replication fork"/>
    <property type="evidence" value="ECO:0007669"/>
    <property type="project" value="TreeGrafter"/>
</dbReference>
<evidence type="ECO:0000256" key="11">
    <source>
        <dbReference type="ARBA" id="ARBA00023242"/>
    </source>
</evidence>
<reference evidence="14" key="2">
    <citation type="submission" date="2025-09" db="UniProtKB">
        <authorList>
            <consortium name="Ensembl"/>
        </authorList>
    </citation>
    <scope>IDENTIFICATION</scope>
</reference>
<dbReference type="AlphaFoldDB" id="A0A8C5TF58"/>
<evidence type="ECO:0000259" key="13">
    <source>
        <dbReference type="SMART" id="SM01280"/>
    </source>
</evidence>
<dbReference type="InterPro" id="IPR015408">
    <property type="entry name" value="Znf_Mcm10/DnaG"/>
</dbReference>
<protein>
    <recommendedName>
        <fullName evidence="3">Protein MCM10 homolog</fullName>
    </recommendedName>
</protein>
<keyword evidence="8" id="KW-0862">Zinc</keyword>
<dbReference type="GO" id="GO:0006270">
    <property type="term" value="P:DNA replication initiation"/>
    <property type="evidence" value="ECO:0007669"/>
    <property type="project" value="InterPro"/>
</dbReference>
<feature type="compositionally biased region" description="Polar residues" evidence="12">
    <location>
        <begin position="109"/>
        <end position="119"/>
    </location>
</feature>
<keyword evidence="7" id="KW-0863">Zinc-finger</keyword>
<evidence type="ECO:0000256" key="7">
    <source>
        <dbReference type="ARBA" id="ARBA00022771"/>
    </source>
</evidence>
<dbReference type="PANTHER" id="PTHR13454">
    <property type="entry name" value="PROTEIN MCM10 HOMOLOG"/>
    <property type="match status" value="1"/>
</dbReference>
<feature type="region of interest" description="Disordered" evidence="12">
    <location>
        <begin position="35"/>
        <end position="56"/>
    </location>
</feature>
<feature type="domain" description="Replication factor Mcm10 C-terminal" evidence="13">
    <location>
        <begin position="459"/>
        <end position="782"/>
    </location>
</feature>
<evidence type="ECO:0000256" key="8">
    <source>
        <dbReference type="ARBA" id="ARBA00022833"/>
    </source>
</evidence>
<comment type="similarity">
    <text evidence="2">Belongs to the MCM10 family.</text>
</comment>
<dbReference type="InterPro" id="IPR040184">
    <property type="entry name" value="Mcm10"/>
</dbReference>
<evidence type="ECO:0000256" key="12">
    <source>
        <dbReference type="SAM" id="MobiDB-lite"/>
    </source>
</evidence>
<proteinExistence type="inferred from homology"/>
<dbReference type="Gene3D" id="1.20.5.420">
    <property type="entry name" value="Immunoglobulin FC, subunit C"/>
    <property type="match status" value="1"/>
</dbReference>
<organism evidence="14 15">
    <name type="scientific">Malurus cyaneus samueli</name>
    <dbReference type="NCBI Taxonomy" id="2593467"/>
    <lineage>
        <taxon>Eukaryota</taxon>
        <taxon>Metazoa</taxon>
        <taxon>Chordata</taxon>
        <taxon>Craniata</taxon>
        <taxon>Vertebrata</taxon>
        <taxon>Euteleostomi</taxon>
        <taxon>Archelosauria</taxon>
        <taxon>Archosauria</taxon>
        <taxon>Dinosauria</taxon>
        <taxon>Saurischia</taxon>
        <taxon>Theropoda</taxon>
        <taxon>Coelurosauria</taxon>
        <taxon>Aves</taxon>
        <taxon>Neognathae</taxon>
        <taxon>Neoaves</taxon>
        <taxon>Telluraves</taxon>
        <taxon>Australaves</taxon>
        <taxon>Passeriformes</taxon>
        <taxon>Meliphagoidea</taxon>
        <taxon>Maluridae</taxon>
        <taxon>Malurus</taxon>
    </lineage>
</organism>
<dbReference type="InterPro" id="IPR012340">
    <property type="entry name" value="NA-bd_OB-fold"/>
</dbReference>
<dbReference type="OrthoDB" id="273123at2759"/>
<dbReference type="InterPro" id="IPR015411">
    <property type="entry name" value="Rep_factor_Mcm10_C"/>
</dbReference>
<feature type="region of interest" description="Disordered" evidence="12">
    <location>
        <begin position="71"/>
        <end position="139"/>
    </location>
</feature>
<dbReference type="GO" id="GO:0003697">
    <property type="term" value="F:single-stranded DNA binding"/>
    <property type="evidence" value="ECO:0007669"/>
    <property type="project" value="InterPro"/>
</dbReference>
<dbReference type="GO" id="GO:0008270">
    <property type="term" value="F:zinc ion binding"/>
    <property type="evidence" value="ECO:0007669"/>
    <property type="project" value="UniProtKB-KW"/>
</dbReference>
<evidence type="ECO:0000256" key="2">
    <source>
        <dbReference type="ARBA" id="ARBA00009679"/>
    </source>
</evidence>
<comment type="subcellular location">
    <subcellularLocation>
        <location evidence="1">Nucleus</location>
    </subcellularLocation>
</comment>
<dbReference type="Pfam" id="PF22379">
    <property type="entry name" value="OB_MCM10"/>
    <property type="match status" value="1"/>
</dbReference>
<evidence type="ECO:0000256" key="1">
    <source>
        <dbReference type="ARBA" id="ARBA00004123"/>
    </source>
</evidence>
<accession>A0A8C5TF58</accession>